<reference evidence="2 3" key="1">
    <citation type="journal article" date="2021" name="Elife">
        <title>Chloroplast acquisition without the gene transfer in kleptoplastic sea slugs, Plakobranchus ocellatus.</title>
        <authorList>
            <person name="Maeda T."/>
            <person name="Takahashi S."/>
            <person name="Yoshida T."/>
            <person name="Shimamura S."/>
            <person name="Takaki Y."/>
            <person name="Nagai Y."/>
            <person name="Toyoda A."/>
            <person name="Suzuki Y."/>
            <person name="Arimoto A."/>
            <person name="Ishii H."/>
            <person name="Satoh N."/>
            <person name="Nishiyama T."/>
            <person name="Hasebe M."/>
            <person name="Maruyama T."/>
            <person name="Minagawa J."/>
            <person name="Obokata J."/>
            <person name="Shigenobu S."/>
        </authorList>
    </citation>
    <scope>NUCLEOTIDE SEQUENCE [LARGE SCALE GENOMIC DNA]</scope>
</reference>
<feature type="region of interest" description="Disordered" evidence="1">
    <location>
        <begin position="714"/>
        <end position="869"/>
    </location>
</feature>
<proteinExistence type="predicted"/>
<feature type="region of interest" description="Disordered" evidence="1">
    <location>
        <begin position="395"/>
        <end position="604"/>
    </location>
</feature>
<feature type="compositionally biased region" description="Polar residues" evidence="1">
    <location>
        <begin position="586"/>
        <end position="596"/>
    </location>
</feature>
<organism evidence="2 3">
    <name type="scientific">Plakobranchus ocellatus</name>
    <dbReference type="NCBI Taxonomy" id="259542"/>
    <lineage>
        <taxon>Eukaryota</taxon>
        <taxon>Metazoa</taxon>
        <taxon>Spiralia</taxon>
        <taxon>Lophotrochozoa</taxon>
        <taxon>Mollusca</taxon>
        <taxon>Gastropoda</taxon>
        <taxon>Heterobranchia</taxon>
        <taxon>Euthyneura</taxon>
        <taxon>Panpulmonata</taxon>
        <taxon>Sacoglossa</taxon>
        <taxon>Placobranchoidea</taxon>
        <taxon>Plakobranchidae</taxon>
        <taxon>Plakobranchus</taxon>
    </lineage>
</organism>
<evidence type="ECO:0000256" key="1">
    <source>
        <dbReference type="SAM" id="MobiDB-lite"/>
    </source>
</evidence>
<feature type="non-terminal residue" evidence="2">
    <location>
        <position position="969"/>
    </location>
</feature>
<protein>
    <submittedName>
        <fullName evidence="2">Uncharacterized protein</fullName>
    </submittedName>
</protein>
<feature type="region of interest" description="Disordered" evidence="1">
    <location>
        <begin position="630"/>
        <end position="688"/>
    </location>
</feature>
<evidence type="ECO:0000313" key="3">
    <source>
        <dbReference type="Proteomes" id="UP000735302"/>
    </source>
</evidence>
<feature type="compositionally biased region" description="Polar residues" evidence="1">
    <location>
        <begin position="443"/>
        <end position="461"/>
    </location>
</feature>
<feature type="compositionally biased region" description="Polar residues" evidence="1">
    <location>
        <begin position="402"/>
        <end position="412"/>
    </location>
</feature>
<feature type="compositionally biased region" description="Basic and acidic residues" evidence="1">
    <location>
        <begin position="957"/>
        <end position="969"/>
    </location>
</feature>
<dbReference type="EMBL" id="BLXT01008169">
    <property type="protein sequence ID" value="GFO46193.1"/>
    <property type="molecule type" value="Genomic_DNA"/>
</dbReference>
<feature type="compositionally biased region" description="Low complexity" evidence="1">
    <location>
        <begin position="672"/>
        <end position="685"/>
    </location>
</feature>
<feature type="compositionally biased region" description="Basic and acidic residues" evidence="1">
    <location>
        <begin position="431"/>
        <end position="442"/>
    </location>
</feature>
<gene>
    <name evidence="2" type="ORF">PoB_007269800</name>
</gene>
<feature type="region of interest" description="Disordered" evidence="1">
    <location>
        <begin position="936"/>
        <end position="969"/>
    </location>
</feature>
<sequence length="969" mass="107893">MATCASLDIDLLAPQPDLARSDLSADPASRLLPQAPHHTAVAQPPIASSTHTQTPPHCGCCCYRLCDCDFHSRFSSPPTVPFTSATSTVKDERQTRYDPERGLDYNIRWIEPSQASAFRNIEQDFRKGITKDCHPLTQTEWRKAQFRLRRWPTLSQSVSIEESDISCFDNDLKSKCEPCERSIDSHCIAPLRRFSVDFGRSFVNSVPLLSHKVNNTTCRSKEFAPSGRQTKLSGERSISCPDLSSLDYCVDESVSNLDSAYRDRYQYSWTSRREETEREKPRNGNSDITTKLNNYNAYLDFTSTSSKCDIHPLRVRDAVSREGLDVTENSLRYKTSLTDAFYDLVQDLSSVKNRNFETAEIYKYHGDKTGISYWYPYSFINTYAAVTADNDTSPEALDELMTNPSMQRSSSESRARRKTRFDMDVDYMSYPDKRHSDSEGSDFHTTGSRIRTNPNLLPRSNVTRKKPNAASSGVSGVPVRQKAVKTKQPRQPSTAETPGPQRKTQQRRILPTLSPSQIPAREGTVSRKNTAKKKPPVARSQTMSDIETSAESKVKPQDENEAPTQTGQTNVSNINVNGSADDVGLISNSGETSQRRSIMKVMRRPTEVSDTHIYTMKPSDVRLNKGVWTEAKQAEEEEEEKEREAEEGLISPTQVSEASTAPAVPPRPSVIPKPVQQVPDVPADVSESTEPQIVAYTVDKRPGVVKTSAVIHLSNTNLSKDDGSCAENDITNTNGPTENGDNITSAEAGIDNTSSDAKTPETPTTPDVDVMPSTPSKSQSEPLLNTDDTEAEKLNSSFRRPRGSTRSTLSGSDDLLANSANSARAYKNPAVSPGQTHPYLFPRSPAGSDGNSSGGSNTSGSLPPGVPWSRETYTSRKRYEMAHCEHEHFLSMNSYGNDLRLDKSPRSSWKPQPHEHHQCNHTNGSVDMEHFRMENHCNRNHGKGENSIGGPYLTPRQRLEKETRMLKRE</sequence>
<accession>A0AAV4DQ58</accession>
<feature type="compositionally biased region" description="Low complexity" evidence="1">
    <location>
        <begin position="844"/>
        <end position="863"/>
    </location>
</feature>
<evidence type="ECO:0000313" key="2">
    <source>
        <dbReference type="EMBL" id="GFO46193.1"/>
    </source>
</evidence>
<keyword evidence="3" id="KW-1185">Reference proteome</keyword>
<feature type="compositionally biased region" description="Polar residues" evidence="1">
    <location>
        <begin position="562"/>
        <end position="578"/>
    </location>
</feature>
<feature type="compositionally biased region" description="Polar residues" evidence="1">
    <location>
        <begin position="729"/>
        <end position="757"/>
    </location>
</feature>
<dbReference type="Proteomes" id="UP000735302">
    <property type="component" value="Unassembled WGS sequence"/>
</dbReference>
<feature type="compositionally biased region" description="Polar residues" evidence="1">
    <location>
        <begin position="794"/>
        <end position="811"/>
    </location>
</feature>
<feature type="compositionally biased region" description="Acidic residues" evidence="1">
    <location>
        <begin position="635"/>
        <end position="647"/>
    </location>
</feature>
<name>A0AAV4DQ58_9GAST</name>
<feature type="compositionally biased region" description="Low complexity" evidence="1">
    <location>
        <begin position="760"/>
        <end position="775"/>
    </location>
</feature>
<comment type="caution">
    <text evidence="2">The sequence shown here is derived from an EMBL/GenBank/DDBJ whole genome shotgun (WGS) entry which is preliminary data.</text>
</comment>
<dbReference type="AlphaFoldDB" id="A0AAV4DQ58"/>
<feature type="compositionally biased region" description="Polar residues" evidence="1">
    <location>
        <begin position="539"/>
        <end position="549"/>
    </location>
</feature>